<dbReference type="EMBL" id="JBHSVR010000001">
    <property type="protein sequence ID" value="MFC6634945.1"/>
    <property type="molecule type" value="Genomic_DNA"/>
</dbReference>
<evidence type="ECO:0000313" key="8">
    <source>
        <dbReference type="EMBL" id="MFC6634945.1"/>
    </source>
</evidence>
<dbReference type="InterPro" id="IPR010096">
    <property type="entry name" value="NADH-Q_OxRdtase_suN/2"/>
</dbReference>
<organism evidence="8 9">
    <name type="scientific">Microbulbifer taiwanensis</name>
    <dbReference type="NCBI Taxonomy" id="986746"/>
    <lineage>
        <taxon>Bacteria</taxon>
        <taxon>Pseudomonadati</taxon>
        <taxon>Pseudomonadota</taxon>
        <taxon>Gammaproteobacteria</taxon>
        <taxon>Cellvibrionales</taxon>
        <taxon>Microbulbiferaceae</taxon>
        <taxon>Microbulbifer</taxon>
    </lineage>
</organism>
<evidence type="ECO:0000256" key="2">
    <source>
        <dbReference type="ARBA" id="ARBA00022692"/>
    </source>
</evidence>
<feature type="transmembrane region" description="Helical" evidence="5">
    <location>
        <begin position="219"/>
        <end position="244"/>
    </location>
</feature>
<feature type="domain" description="NADH:quinone oxidoreductase/Mrp antiporter transmembrane" evidence="7">
    <location>
        <begin position="132"/>
        <end position="458"/>
    </location>
</feature>
<dbReference type="EC" id="7.1.1.-" evidence="5"/>
<protein>
    <recommendedName>
        <fullName evidence="5">NADH-quinone oxidoreductase subunit N</fullName>
        <ecNumber evidence="5">7.1.1.-</ecNumber>
    </recommendedName>
    <alternativeName>
        <fullName evidence="5">NADH dehydrogenase I subunit N</fullName>
    </alternativeName>
    <alternativeName>
        <fullName evidence="5">NDH-1 subunit N</fullName>
    </alternativeName>
</protein>
<feature type="transmembrane region" description="Helical" evidence="5">
    <location>
        <begin position="256"/>
        <end position="276"/>
    </location>
</feature>
<dbReference type="Proteomes" id="UP001596425">
    <property type="component" value="Unassembled WGS sequence"/>
</dbReference>
<evidence type="ECO:0000313" key="9">
    <source>
        <dbReference type="Proteomes" id="UP001596425"/>
    </source>
</evidence>
<proteinExistence type="inferred from homology"/>
<feature type="transmembrane region" description="Helical" evidence="5">
    <location>
        <begin position="177"/>
        <end position="199"/>
    </location>
</feature>
<feature type="transmembrane region" description="Helical" evidence="5">
    <location>
        <begin position="33"/>
        <end position="55"/>
    </location>
</feature>
<feature type="transmembrane region" description="Helical" evidence="5">
    <location>
        <begin position="493"/>
        <end position="516"/>
    </location>
</feature>
<dbReference type="Pfam" id="PF00361">
    <property type="entry name" value="Proton_antipo_M"/>
    <property type="match status" value="1"/>
</dbReference>
<dbReference type="PANTHER" id="PTHR22773">
    <property type="entry name" value="NADH DEHYDROGENASE"/>
    <property type="match status" value="1"/>
</dbReference>
<keyword evidence="2 5" id="KW-0812">Transmembrane</keyword>
<feature type="transmembrane region" description="Helical" evidence="5">
    <location>
        <begin position="444"/>
        <end position="464"/>
    </location>
</feature>
<evidence type="ECO:0000256" key="4">
    <source>
        <dbReference type="ARBA" id="ARBA00023136"/>
    </source>
</evidence>
<keyword evidence="3 5" id="KW-1133">Transmembrane helix</keyword>
<comment type="subcellular location">
    <subcellularLocation>
        <location evidence="5">Cell membrane</location>
        <topology evidence="5">Multi-pass membrane protein</topology>
    </subcellularLocation>
    <subcellularLocation>
        <location evidence="1">Endomembrane system</location>
        <topology evidence="1">Multi-pass membrane protein</topology>
    </subcellularLocation>
    <subcellularLocation>
        <location evidence="6">Membrane</location>
        <topology evidence="6">Multi-pass membrane protein</topology>
    </subcellularLocation>
</comment>
<evidence type="ECO:0000256" key="1">
    <source>
        <dbReference type="ARBA" id="ARBA00004127"/>
    </source>
</evidence>
<feature type="transmembrane region" description="Helical" evidence="5">
    <location>
        <begin position="138"/>
        <end position="157"/>
    </location>
</feature>
<feature type="transmembrane region" description="Helical" evidence="5">
    <location>
        <begin position="409"/>
        <end position="432"/>
    </location>
</feature>
<feature type="transmembrane region" description="Helical" evidence="5">
    <location>
        <begin position="75"/>
        <end position="95"/>
    </location>
</feature>
<evidence type="ECO:0000256" key="3">
    <source>
        <dbReference type="ARBA" id="ARBA00022989"/>
    </source>
</evidence>
<feature type="transmembrane region" description="Helical" evidence="5">
    <location>
        <begin position="344"/>
        <end position="365"/>
    </location>
</feature>
<keyword evidence="5" id="KW-1278">Translocase</keyword>
<comment type="catalytic activity">
    <reaction evidence="5">
        <text>a quinone + NADH + 5 H(+)(in) = a quinol + NAD(+) + 4 H(+)(out)</text>
        <dbReference type="Rhea" id="RHEA:57888"/>
        <dbReference type="ChEBI" id="CHEBI:15378"/>
        <dbReference type="ChEBI" id="CHEBI:24646"/>
        <dbReference type="ChEBI" id="CHEBI:57540"/>
        <dbReference type="ChEBI" id="CHEBI:57945"/>
        <dbReference type="ChEBI" id="CHEBI:132124"/>
    </reaction>
</comment>
<gene>
    <name evidence="5" type="primary">nuoN</name>
    <name evidence="8" type="ORF">ACFQBM_16775</name>
</gene>
<dbReference type="InterPro" id="IPR001750">
    <property type="entry name" value="ND/Mrp_TM"/>
</dbReference>
<accession>A0ABW1YU42</accession>
<sequence length="519" mass="54649">MSARELHAILPLLVLSAGIVVLLLQVSFRRSHLAAAATTLITLVASIYACFQVAAALPPGGGSVAVTGLLLVDHTALFFCLLLLLAAIAVAVLGFNYLKLRCNPQSTTDNYPEEFYILLLLVMLGATTLVFANHFASFFLALELMSLALYPMLGFSVSGDLSPKGEQSNSLEASIKYLLLSALSTALGLFGIALIYGASGALDFGGIAAAVAQLPQGPSLMLAGLALLLIAVAFKLSLVPFHIWTPDVYQGAPTPVTALIATVGKGAVVALLLRFFAHTDLFSIPALTSLLAIAALASMLVGNLLALMQNNIKRLLAYSSIAHIGYLIVAFLIGSSAFGSEAVIYYLVAYVITTLGAFAVVGLIADSALRPAPGGTGPISDAASDTLKDPVHDPFQREFYRGLLWRSPWLACCLAAMLLSLAGIPLTIGFIGKFYIFAAGVQGQLWLLLAAVIIGSALGLFYYLRLLLTMVQRESEATATFGSGVQIAISGHLLLFSLTAALLLFGVFPQILINWINAL</sequence>
<dbReference type="RefSeq" id="WP_193191047.1">
    <property type="nucleotide sequence ID" value="NZ_JACZFR010000016.1"/>
</dbReference>
<keyword evidence="4 5" id="KW-0472">Membrane</keyword>
<evidence type="ECO:0000256" key="6">
    <source>
        <dbReference type="RuleBase" id="RU000320"/>
    </source>
</evidence>
<evidence type="ECO:0000259" key="7">
    <source>
        <dbReference type="Pfam" id="PF00361"/>
    </source>
</evidence>
<keyword evidence="9" id="KW-1185">Reference proteome</keyword>
<dbReference type="PRINTS" id="PR01434">
    <property type="entry name" value="NADHDHGNASE5"/>
</dbReference>
<keyword evidence="5" id="KW-1003">Cell membrane</keyword>
<keyword evidence="5" id="KW-0874">Quinone</keyword>
<name>A0ABW1YU42_9GAMM</name>
<keyword evidence="5" id="KW-0520">NAD</keyword>
<keyword evidence="5" id="KW-0830">Ubiquinone</keyword>
<evidence type="ECO:0000256" key="5">
    <source>
        <dbReference type="HAMAP-Rule" id="MF_00445"/>
    </source>
</evidence>
<feature type="transmembrane region" description="Helical" evidence="5">
    <location>
        <begin position="115"/>
        <end position="132"/>
    </location>
</feature>
<feature type="transmembrane region" description="Helical" evidence="5">
    <location>
        <begin position="282"/>
        <end position="308"/>
    </location>
</feature>
<dbReference type="NCBIfam" id="TIGR01770">
    <property type="entry name" value="NDH_I_N"/>
    <property type="match status" value="1"/>
</dbReference>
<comment type="similarity">
    <text evidence="5">Belongs to the complex I subunit 2 family.</text>
</comment>
<comment type="function">
    <text evidence="5">NDH-1 shuttles electrons from NADH, via FMN and iron-sulfur (Fe-S) centers, to quinones in the respiratory chain. The immediate electron acceptor for the enzyme in this species is believed to be ubiquinone. Couples the redox reaction to proton translocation (for every two electrons transferred, four hydrogen ions are translocated across the cytoplasmic membrane), and thus conserves the redox energy in a proton gradient.</text>
</comment>
<feature type="transmembrane region" description="Helical" evidence="5">
    <location>
        <begin position="6"/>
        <end position="26"/>
    </location>
</feature>
<dbReference type="HAMAP" id="MF_00445">
    <property type="entry name" value="NDH1_NuoN_1"/>
    <property type="match status" value="1"/>
</dbReference>
<keyword evidence="5" id="KW-0813">Transport</keyword>
<comment type="caution">
    <text evidence="8">The sequence shown here is derived from an EMBL/GenBank/DDBJ whole genome shotgun (WGS) entry which is preliminary data.</text>
</comment>
<comment type="subunit">
    <text evidence="5">NDH-1 is composed of 14 different subunits. Subunits NuoA, H, J, K, L, M, N constitute the membrane sector of the complex.</text>
</comment>
<feature type="transmembrane region" description="Helical" evidence="5">
    <location>
        <begin position="315"/>
        <end position="338"/>
    </location>
</feature>
<reference evidence="9" key="1">
    <citation type="journal article" date="2019" name="Int. J. Syst. Evol. Microbiol.">
        <title>The Global Catalogue of Microorganisms (GCM) 10K type strain sequencing project: providing services to taxonomists for standard genome sequencing and annotation.</title>
        <authorList>
            <consortium name="The Broad Institute Genomics Platform"/>
            <consortium name="The Broad Institute Genome Sequencing Center for Infectious Disease"/>
            <person name="Wu L."/>
            <person name="Ma J."/>
        </authorList>
    </citation>
    <scope>NUCLEOTIDE SEQUENCE [LARGE SCALE GENOMIC DNA]</scope>
    <source>
        <strain evidence="9">CGMCC 1.13718</strain>
    </source>
</reference>